<gene>
    <name evidence="1" type="ORF">OEZ85_005251</name>
</gene>
<organism evidence="1 2">
    <name type="scientific">Tetradesmus obliquus</name>
    <name type="common">Green alga</name>
    <name type="synonym">Acutodesmus obliquus</name>
    <dbReference type="NCBI Taxonomy" id="3088"/>
    <lineage>
        <taxon>Eukaryota</taxon>
        <taxon>Viridiplantae</taxon>
        <taxon>Chlorophyta</taxon>
        <taxon>core chlorophytes</taxon>
        <taxon>Chlorophyceae</taxon>
        <taxon>CS clade</taxon>
        <taxon>Sphaeropleales</taxon>
        <taxon>Scenedesmaceae</taxon>
        <taxon>Tetradesmus</taxon>
    </lineage>
</organism>
<evidence type="ECO:0000313" key="2">
    <source>
        <dbReference type="Proteomes" id="UP001244341"/>
    </source>
</evidence>
<proteinExistence type="predicted"/>
<dbReference type="EMBL" id="CP126219">
    <property type="protein sequence ID" value="WIA20906.1"/>
    <property type="molecule type" value="Genomic_DNA"/>
</dbReference>
<dbReference type="Proteomes" id="UP001244341">
    <property type="component" value="Chromosome 12b"/>
</dbReference>
<accession>A0ABY8UHD3</accession>
<name>A0ABY8UHD3_TETOB</name>
<keyword evidence="2" id="KW-1185">Reference proteome</keyword>
<sequence>MLFQQPKAPSGLSTEAHSVTSDSFAADQQCSACCVNCVATYTIQYFVAAKSDATQEACCVAWTAATTALALLPASRKLQGAGFCRAT</sequence>
<protein>
    <submittedName>
        <fullName evidence="1">Uncharacterized protein</fullName>
    </submittedName>
</protein>
<reference evidence="1 2" key="1">
    <citation type="submission" date="2023-05" db="EMBL/GenBank/DDBJ databases">
        <title>A 100% complete, gapless, phased diploid assembly of the Scenedesmus obliquus UTEX 3031 genome.</title>
        <authorList>
            <person name="Biondi T.C."/>
            <person name="Hanschen E.R."/>
            <person name="Kwon T."/>
            <person name="Eng W."/>
            <person name="Kruse C.P.S."/>
            <person name="Koehler S.I."/>
            <person name="Kunde Y."/>
            <person name="Gleasner C.D."/>
            <person name="You Mak K.T."/>
            <person name="Polle J."/>
            <person name="Hovde B.T."/>
            <person name="Starkenburg S.R."/>
        </authorList>
    </citation>
    <scope>NUCLEOTIDE SEQUENCE [LARGE SCALE GENOMIC DNA]</scope>
    <source>
        <strain evidence="1 2">DOE0152z</strain>
    </source>
</reference>
<evidence type="ECO:0000313" key="1">
    <source>
        <dbReference type="EMBL" id="WIA20906.1"/>
    </source>
</evidence>